<protein>
    <submittedName>
        <fullName evidence="11">UDP-N-acetylmuramoylalanine-D-glutamate ligase</fullName>
        <ecNumber evidence="11">6.3.2.9</ecNumber>
    </submittedName>
</protein>
<keyword evidence="7" id="KW-0067">ATP-binding</keyword>
<comment type="pathway">
    <text evidence="2">Cell wall biogenesis; peptidoglycan biosynthesis.</text>
</comment>
<dbReference type="PANTHER" id="PTHR43692:SF1">
    <property type="entry name" value="UDP-N-ACETYLMURAMOYLALANINE--D-GLUTAMATE LIGASE"/>
    <property type="match status" value="1"/>
</dbReference>
<dbReference type="SUPFAM" id="SSF51984">
    <property type="entry name" value="MurCD N-terminal domain"/>
    <property type="match status" value="1"/>
</dbReference>
<reference evidence="11" key="1">
    <citation type="submission" date="2009-10" db="EMBL/GenBank/DDBJ databases">
        <title>Diversity of trophic interactions inside an arsenic-rich microbial ecosystem.</title>
        <authorList>
            <person name="Bertin P.N."/>
            <person name="Heinrich-Salmeron A."/>
            <person name="Pelletier E."/>
            <person name="Goulhen-Chollet F."/>
            <person name="Arsene-Ploetze F."/>
            <person name="Gallien S."/>
            <person name="Calteau A."/>
            <person name="Vallenet D."/>
            <person name="Casiot C."/>
            <person name="Chane-Woon-Ming B."/>
            <person name="Giloteaux L."/>
            <person name="Barakat M."/>
            <person name="Bonnefoy V."/>
            <person name="Bruneel O."/>
            <person name="Chandler M."/>
            <person name="Cleiss J."/>
            <person name="Duran R."/>
            <person name="Elbaz-Poulichet F."/>
            <person name="Fonknechten N."/>
            <person name="Lauga B."/>
            <person name="Mornico D."/>
            <person name="Ortet P."/>
            <person name="Schaeffer C."/>
            <person name="Siguier P."/>
            <person name="Alexander Thil Smith A."/>
            <person name="Van Dorsselaer A."/>
            <person name="Weissenbach J."/>
            <person name="Medigue C."/>
            <person name="Le Paslier D."/>
        </authorList>
    </citation>
    <scope>NUCLEOTIDE SEQUENCE</scope>
</reference>
<dbReference type="GO" id="GO:0051301">
    <property type="term" value="P:cell division"/>
    <property type="evidence" value="ECO:0007669"/>
    <property type="project" value="UniProtKB-KW"/>
</dbReference>
<dbReference type="GO" id="GO:0004326">
    <property type="term" value="F:tetrahydrofolylpolyglutamate synthase activity"/>
    <property type="evidence" value="ECO:0007669"/>
    <property type="project" value="InterPro"/>
</dbReference>
<proteinExistence type="inferred from homology"/>
<dbReference type="Pfam" id="PF21799">
    <property type="entry name" value="MurD-like_N"/>
    <property type="match status" value="1"/>
</dbReference>
<comment type="caution">
    <text evidence="11">The sequence shown here is derived from an EMBL/GenBank/DDBJ whole genome shotgun (WGS) entry which is preliminary data.</text>
</comment>
<dbReference type="SUPFAM" id="SSF53623">
    <property type="entry name" value="MurD-like peptide ligases, catalytic domain"/>
    <property type="match status" value="1"/>
</dbReference>
<evidence type="ECO:0000313" key="11">
    <source>
        <dbReference type="EMBL" id="CBI03380.1"/>
    </source>
</evidence>
<dbReference type="GO" id="GO:0008764">
    <property type="term" value="F:UDP-N-acetylmuramoylalanine-D-glutamate ligase activity"/>
    <property type="evidence" value="ECO:0007669"/>
    <property type="project" value="UniProtKB-EC"/>
</dbReference>
<keyword evidence="3" id="KW-0963">Cytoplasm</keyword>
<dbReference type="Gene3D" id="3.90.190.20">
    <property type="entry name" value="Mur ligase, C-terminal domain"/>
    <property type="match status" value="1"/>
</dbReference>
<keyword evidence="4 11" id="KW-0436">Ligase</keyword>
<evidence type="ECO:0000256" key="7">
    <source>
        <dbReference type="ARBA" id="ARBA00022840"/>
    </source>
</evidence>
<dbReference type="HAMAP" id="MF_00639">
    <property type="entry name" value="MurD"/>
    <property type="match status" value="1"/>
</dbReference>
<dbReference type="PROSITE" id="PS01011">
    <property type="entry name" value="FOLYLPOLYGLU_SYNT_1"/>
    <property type="match status" value="1"/>
</dbReference>
<accession>E6Q854</accession>
<evidence type="ECO:0000256" key="8">
    <source>
        <dbReference type="ARBA" id="ARBA00023306"/>
    </source>
</evidence>
<dbReference type="GO" id="GO:0005524">
    <property type="term" value="F:ATP binding"/>
    <property type="evidence" value="ECO:0007669"/>
    <property type="project" value="UniProtKB-KW"/>
</dbReference>
<dbReference type="EC" id="6.3.2.9" evidence="11"/>
<organism evidence="11">
    <name type="scientific">mine drainage metagenome</name>
    <dbReference type="NCBI Taxonomy" id="410659"/>
    <lineage>
        <taxon>unclassified sequences</taxon>
        <taxon>metagenomes</taxon>
        <taxon>ecological metagenomes</taxon>
    </lineage>
</organism>
<dbReference type="Pfam" id="PF08245">
    <property type="entry name" value="Mur_ligase_M"/>
    <property type="match status" value="1"/>
</dbReference>
<keyword evidence="8" id="KW-0131">Cell cycle</keyword>
<evidence type="ECO:0000259" key="9">
    <source>
        <dbReference type="Pfam" id="PF02875"/>
    </source>
</evidence>
<dbReference type="InterPro" id="IPR036565">
    <property type="entry name" value="Mur-like_cat_sf"/>
</dbReference>
<evidence type="ECO:0000259" key="10">
    <source>
        <dbReference type="Pfam" id="PF08245"/>
    </source>
</evidence>
<dbReference type="Pfam" id="PF02875">
    <property type="entry name" value="Mur_ligase_C"/>
    <property type="match status" value="1"/>
</dbReference>
<dbReference type="InterPro" id="IPR018109">
    <property type="entry name" value="Folylpolyglutamate_synth_CS"/>
</dbReference>
<dbReference type="InterPro" id="IPR005762">
    <property type="entry name" value="MurD"/>
</dbReference>
<evidence type="ECO:0000256" key="5">
    <source>
        <dbReference type="ARBA" id="ARBA00022618"/>
    </source>
</evidence>
<evidence type="ECO:0000256" key="6">
    <source>
        <dbReference type="ARBA" id="ARBA00022741"/>
    </source>
</evidence>
<evidence type="ECO:0000256" key="1">
    <source>
        <dbReference type="ARBA" id="ARBA00004496"/>
    </source>
</evidence>
<feature type="domain" description="Mur ligase central" evidence="10">
    <location>
        <begin position="112"/>
        <end position="288"/>
    </location>
</feature>
<feature type="domain" description="Mur ligase C-terminal" evidence="9">
    <location>
        <begin position="310"/>
        <end position="422"/>
    </location>
</feature>
<comment type="subcellular location">
    <subcellularLocation>
        <location evidence="1">Cytoplasm</location>
    </subcellularLocation>
</comment>
<name>E6Q854_9ZZZZ</name>
<dbReference type="InterPro" id="IPR013221">
    <property type="entry name" value="Mur_ligase_cen"/>
</dbReference>
<gene>
    <name evidence="11" type="primary">murD</name>
    <name evidence="11" type="ORF">CARN4_1545</name>
</gene>
<sequence length="451" mass="47355">MSETRQRALVIGLGKSGIAVSEVLRERNWDLVATDEFPDRVADAIAHLATLGVPFVETDALRRTLRGDETAVLSPGVPPSARPVAIAWAAGCTVIGEVELAARFARAPILGITGTKGKSTTSALLAHLLRAAGKKTALGGNIGAPLIREVLPEGLDAIVAELSSFQLESIDRFHPRVAVLLNLSPDHLDRYSSMDEYASAKFRIVENAGAGDTLVANRDDERVWSFARNLGERITTIDFSLVDPAARIAVRGDEIVDTRAEHALAAISDVPLLGRHNLANALAALAAALAFGIDPSTFPAALRSFTGMAHRLQPVAEIAGVRYIDDSKATNPDAAIAALEAFAQPVVAIVGGRAKGTAFGTLGDTLARHARAVLAIGEAANEICAAVAGRVPCERQATMAKAVARARELARPGDVVLLSPACASFDMFRSAEHRGDEFSEAARALAGSTHA</sequence>
<keyword evidence="6" id="KW-0547">Nucleotide-binding</keyword>
<dbReference type="EMBL" id="CABO01000060">
    <property type="protein sequence ID" value="CBI03380.1"/>
    <property type="molecule type" value="Genomic_DNA"/>
</dbReference>
<dbReference type="GO" id="GO:0008360">
    <property type="term" value="P:regulation of cell shape"/>
    <property type="evidence" value="ECO:0007669"/>
    <property type="project" value="InterPro"/>
</dbReference>
<evidence type="ECO:0000256" key="4">
    <source>
        <dbReference type="ARBA" id="ARBA00022598"/>
    </source>
</evidence>
<dbReference type="PANTHER" id="PTHR43692">
    <property type="entry name" value="UDP-N-ACETYLMURAMOYLALANINE--D-GLUTAMATE LIGASE"/>
    <property type="match status" value="1"/>
</dbReference>
<dbReference type="UniPathway" id="UPA00219"/>
<dbReference type="InterPro" id="IPR036615">
    <property type="entry name" value="Mur_ligase_C_dom_sf"/>
</dbReference>
<keyword evidence="5" id="KW-0132">Cell division</keyword>
<dbReference type="GO" id="GO:0005737">
    <property type="term" value="C:cytoplasm"/>
    <property type="evidence" value="ECO:0007669"/>
    <property type="project" value="UniProtKB-SubCell"/>
</dbReference>
<dbReference type="Gene3D" id="3.40.1190.10">
    <property type="entry name" value="Mur-like, catalytic domain"/>
    <property type="match status" value="1"/>
</dbReference>
<dbReference type="InterPro" id="IPR004101">
    <property type="entry name" value="Mur_ligase_C"/>
</dbReference>
<dbReference type="SUPFAM" id="SSF53244">
    <property type="entry name" value="MurD-like peptide ligases, peptide-binding domain"/>
    <property type="match status" value="1"/>
</dbReference>
<evidence type="ECO:0000256" key="2">
    <source>
        <dbReference type="ARBA" id="ARBA00004752"/>
    </source>
</evidence>
<dbReference type="NCBIfam" id="TIGR01087">
    <property type="entry name" value="murD"/>
    <property type="match status" value="1"/>
</dbReference>
<dbReference type="GO" id="GO:0009252">
    <property type="term" value="P:peptidoglycan biosynthetic process"/>
    <property type="evidence" value="ECO:0007669"/>
    <property type="project" value="UniProtKB-UniPathway"/>
</dbReference>
<dbReference type="Gene3D" id="3.40.50.720">
    <property type="entry name" value="NAD(P)-binding Rossmann-like Domain"/>
    <property type="match status" value="1"/>
</dbReference>
<evidence type="ECO:0000256" key="3">
    <source>
        <dbReference type="ARBA" id="ARBA00022490"/>
    </source>
</evidence>
<dbReference type="AlphaFoldDB" id="E6Q854"/>